<evidence type="ECO:0000259" key="1">
    <source>
        <dbReference type="PROSITE" id="PS51186"/>
    </source>
</evidence>
<accession>A0ABT2Z1U1</accession>
<evidence type="ECO:0000313" key="2">
    <source>
        <dbReference type="EMBL" id="MCV2864967.1"/>
    </source>
</evidence>
<proteinExistence type="predicted"/>
<dbReference type="PROSITE" id="PS51186">
    <property type="entry name" value="GNAT"/>
    <property type="match status" value="1"/>
</dbReference>
<comment type="caution">
    <text evidence="2">The sequence shown here is derived from an EMBL/GenBank/DDBJ whole genome shotgun (WGS) entry which is preliminary data.</text>
</comment>
<dbReference type="Gene3D" id="3.40.630.30">
    <property type="match status" value="1"/>
</dbReference>
<evidence type="ECO:0000313" key="3">
    <source>
        <dbReference type="Proteomes" id="UP001652503"/>
    </source>
</evidence>
<dbReference type="InterPro" id="IPR000182">
    <property type="entry name" value="GNAT_dom"/>
</dbReference>
<reference evidence="2 3" key="1">
    <citation type="submission" date="2022-10" db="EMBL/GenBank/DDBJ databases">
        <title>Defluviimonas sp. nov., isolated from ocean surface water.</title>
        <authorList>
            <person name="He W."/>
            <person name="Wang L."/>
            <person name="Zhang D.-F."/>
        </authorList>
    </citation>
    <scope>NUCLEOTIDE SEQUENCE [LARGE SCALE GENOMIC DNA]</scope>
    <source>
        <strain evidence="2 3">WL0075</strain>
    </source>
</reference>
<feature type="domain" description="N-acetyltransferase" evidence="1">
    <location>
        <begin position="12"/>
        <end position="162"/>
    </location>
</feature>
<dbReference type="CDD" id="cd04301">
    <property type="entry name" value="NAT_SF"/>
    <property type="match status" value="1"/>
</dbReference>
<dbReference type="Proteomes" id="UP001652503">
    <property type="component" value="Unassembled WGS sequence"/>
</dbReference>
<gene>
    <name evidence="2" type="ORF">OE647_09480</name>
</gene>
<dbReference type="RefSeq" id="WP_263721486.1">
    <property type="nucleotide sequence ID" value="NZ_JAOWLA010000007.1"/>
</dbReference>
<dbReference type="SUPFAM" id="SSF55729">
    <property type="entry name" value="Acyl-CoA N-acyltransferases (Nat)"/>
    <property type="match status" value="1"/>
</dbReference>
<dbReference type="InterPro" id="IPR016181">
    <property type="entry name" value="Acyl_CoA_acyltransferase"/>
</dbReference>
<protein>
    <submittedName>
        <fullName evidence="2">GNAT family N-acetyltransferase</fullName>
    </submittedName>
</protein>
<sequence>MAAIPVNGIRLVPHSPADPGWRARLKAHLLGLGPEARLNRFFTLVSDDHLERYAETAVPEVVIDAVEDGAIVGVAELYRWREAGNEGEIALSVDEAHRHAGIGQALVDAALAEGRRRGFADMHLYFRKANPAMRRIAARSGLELRDSGDPCIAEVHARLRRRGGWRSLLGLLRRRAG</sequence>
<keyword evidence="3" id="KW-1185">Reference proteome</keyword>
<organism evidence="2 3">
    <name type="scientific">Albidovulum sediminicola</name>
    <dbReference type="NCBI Taxonomy" id="2984331"/>
    <lineage>
        <taxon>Bacteria</taxon>
        <taxon>Pseudomonadati</taxon>
        <taxon>Pseudomonadota</taxon>
        <taxon>Alphaproteobacteria</taxon>
        <taxon>Rhodobacterales</taxon>
        <taxon>Paracoccaceae</taxon>
        <taxon>Albidovulum</taxon>
    </lineage>
</organism>
<dbReference type="Pfam" id="PF00583">
    <property type="entry name" value="Acetyltransf_1"/>
    <property type="match status" value="1"/>
</dbReference>
<dbReference type="EMBL" id="JAOWLA010000007">
    <property type="protein sequence ID" value="MCV2864967.1"/>
    <property type="molecule type" value="Genomic_DNA"/>
</dbReference>
<name>A0ABT2Z1U1_9RHOB</name>